<evidence type="ECO:0000256" key="1">
    <source>
        <dbReference type="SAM" id="SignalP"/>
    </source>
</evidence>
<sequence>MGRHCRCSAMVFHIANSLTASPPLCIYMLKILASRLLDQLEQYQYQSAQLVFQHQGYNLEAPKSFCEIIAMSDVGSFTGISGSSLAF</sequence>
<protein>
    <submittedName>
        <fullName evidence="2">Uncharacterized protein</fullName>
    </submittedName>
</protein>
<proteinExistence type="predicted"/>
<name>A0A1J3F488_NOCCA</name>
<keyword evidence="1" id="KW-0732">Signal</keyword>
<accession>A0A1J3F488</accession>
<evidence type="ECO:0000313" key="2">
    <source>
        <dbReference type="EMBL" id="JAU38599.1"/>
    </source>
</evidence>
<organism evidence="2">
    <name type="scientific">Noccaea caerulescens</name>
    <name type="common">Alpine penny-cress</name>
    <name type="synonym">Thlaspi caerulescens</name>
    <dbReference type="NCBI Taxonomy" id="107243"/>
    <lineage>
        <taxon>Eukaryota</taxon>
        <taxon>Viridiplantae</taxon>
        <taxon>Streptophyta</taxon>
        <taxon>Embryophyta</taxon>
        <taxon>Tracheophyta</taxon>
        <taxon>Spermatophyta</taxon>
        <taxon>Magnoliopsida</taxon>
        <taxon>eudicotyledons</taxon>
        <taxon>Gunneridae</taxon>
        <taxon>Pentapetalae</taxon>
        <taxon>rosids</taxon>
        <taxon>malvids</taxon>
        <taxon>Brassicales</taxon>
        <taxon>Brassicaceae</taxon>
        <taxon>Coluteocarpeae</taxon>
        <taxon>Noccaea</taxon>
    </lineage>
</organism>
<feature type="chain" id="PRO_5009621296" evidence="1">
    <location>
        <begin position="21"/>
        <end position="87"/>
    </location>
</feature>
<dbReference type="EMBL" id="GEVK01014233">
    <property type="protein sequence ID" value="JAU38599.1"/>
    <property type="molecule type" value="Transcribed_RNA"/>
</dbReference>
<gene>
    <name evidence="2" type="ORF">LC_TR16592_c0_g1_i1_g.56690</name>
</gene>
<reference evidence="2" key="1">
    <citation type="submission" date="2016-07" db="EMBL/GenBank/DDBJ databases">
        <title>De novo transcriptome assembly of four accessions of the metal hyperaccumulator plant Noccaea caerulescens.</title>
        <authorList>
            <person name="Blande D."/>
            <person name="Halimaa P."/>
            <person name="Tervahauta A.I."/>
            <person name="Aarts M.G."/>
            <person name="Karenlampi S.O."/>
        </authorList>
    </citation>
    <scope>NUCLEOTIDE SEQUENCE</scope>
</reference>
<feature type="signal peptide" evidence="1">
    <location>
        <begin position="1"/>
        <end position="20"/>
    </location>
</feature>
<dbReference type="AlphaFoldDB" id="A0A1J3F488"/>